<evidence type="ECO:0000313" key="1">
    <source>
        <dbReference type="EMBL" id="KAF5312784.1"/>
    </source>
</evidence>
<name>A0A8H5AXG1_9AGAR</name>
<protein>
    <submittedName>
        <fullName evidence="1">Uncharacterized protein</fullName>
    </submittedName>
</protein>
<accession>A0A8H5AXG1</accession>
<organism evidence="1 2">
    <name type="scientific">Psilocybe cf. subviscida</name>
    <dbReference type="NCBI Taxonomy" id="2480587"/>
    <lineage>
        <taxon>Eukaryota</taxon>
        <taxon>Fungi</taxon>
        <taxon>Dikarya</taxon>
        <taxon>Basidiomycota</taxon>
        <taxon>Agaricomycotina</taxon>
        <taxon>Agaricomycetes</taxon>
        <taxon>Agaricomycetidae</taxon>
        <taxon>Agaricales</taxon>
        <taxon>Agaricineae</taxon>
        <taxon>Strophariaceae</taxon>
        <taxon>Psilocybe</taxon>
    </lineage>
</organism>
<dbReference type="EMBL" id="JAACJJ010000056">
    <property type="protein sequence ID" value="KAF5312784.1"/>
    <property type="molecule type" value="Genomic_DNA"/>
</dbReference>
<proteinExistence type="predicted"/>
<keyword evidence="2" id="KW-1185">Reference proteome</keyword>
<reference evidence="1 2" key="1">
    <citation type="journal article" date="2020" name="ISME J.">
        <title>Uncovering the hidden diversity of litter-decomposition mechanisms in mushroom-forming fungi.</title>
        <authorList>
            <person name="Floudas D."/>
            <person name="Bentzer J."/>
            <person name="Ahren D."/>
            <person name="Johansson T."/>
            <person name="Persson P."/>
            <person name="Tunlid A."/>
        </authorList>
    </citation>
    <scope>NUCLEOTIDE SEQUENCE [LARGE SCALE GENOMIC DNA]</scope>
    <source>
        <strain evidence="1 2">CBS 101986</strain>
    </source>
</reference>
<dbReference type="AlphaFoldDB" id="A0A8H5AXG1"/>
<evidence type="ECO:0000313" key="2">
    <source>
        <dbReference type="Proteomes" id="UP000567179"/>
    </source>
</evidence>
<comment type="caution">
    <text evidence="1">The sequence shown here is derived from an EMBL/GenBank/DDBJ whole genome shotgun (WGS) entry which is preliminary data.</text>
</comment>
<dbReference type="Proteomes" id="UP000567179">
    <property type="component" value="Unassembled WGS sequence"/>
</dbReference>
<gene>
    <name evidence="1" type="ORF">D9619_003850</name>
</gene>
<sequence>MTRIRFCDGTTTGPNHLVSLHRHYFSSQLSFGLSKEANIIGRDLLPVAPSETLLALTTSNNQLIIESGRVAAPNETSFLGAPSPLYLRLA</sequence>